<dbReference type="STRING" id="54262.CHITON_1176"/>
<protein>
    <submittedName>
        <fullName evidence="1">Uncharacterized protein</fullName>
    </submittedName>
</protein>
<dbReference type="Proteomes" id="UP000093069">
    <property type="component" value="Chromosome I"/>
</dbReference>
<proteinExistence type="predicted"/>
<evidence type="ECO:0000313" key="1">
    <source>
        <dbReference type="EMBL" id="CUX77955.1"/>
    </source>
</evidence>
<reference evidence="2" key="1">
    <citation type="submission" date="2016-01" db="EMBL/GenBank/DDBJ databases">
        <authorList>
            <person name="Vorgias C.E."/>
        </authorList>
    </citation>
    <scope>NUCLEOTIDE SEQUENCE [LARGE SCALE GENOMIC DNA]</scope>
</reference>
<dbReference type="EMBL" id="LN999010">
    <property type="protein sequence ID" value="CUX77955.1"/>
    <property type="molecule type" value="Genomic_DNA"/>
</dbReference>
<dbReference type="KEGG" id="tch:CHITON_1176"/>
<gene>
    <name evidence="1" type="ORF">CHITON_1176</name>
</gene>
<sequence length="53" mass="5980">MLTKFADAIVYNQNTTGAMNDNCSCRCPNIMYSLLKYVRRGSVAKAESNTLWD</sequence>
<dbReference type="AlphaFoldDB" id="A0A160VSG2"/>
<accession>A0A160VSG2</accession>
<evidence type="ECO:0000313" key="2">
    <source>
        <dbReference type="Proteomes" id="UP000093069"/>
    </source>
</evidence>
<organism evidence="1 2">
    <name type="scientific">Thermococcus chitonophagus</name>
    <dbReference type="NCBI Taxonomy" id="54262"/>
    <lineage>
        <taxon>Archaea</taxon>
        <taxon>Methanobacteriati</taxon>
        <taxon>Methanobacteriota</taxon>
        <taxon>Thermococci</taxon>
        <taxon>Thermococcales</taxon>
        <taxon>Thermococcaceae</taxon>
        <taxon>Thermococcus</taxon>
    </lineage>
</organism>
<name>A0A160VSG2_9EURY</name>